<dbReference type="Gene3D" id="1.10.1740.10">
    <property type="match status" value="1"/>
</dbReference>
<keyword evidence="13" id="KW-0413">Isomerase</keyword>
<evidence type="ECO:0000313" key="13">
    <source>
        <dbReference type="EMBL" id="STY86857.1"/>
    </source>
</evidence>
<evidence type="ECO:0000256" key="1">
    <source>
        <dbReference type="ARBA" id="ARBA00005094"/>
    </source>
</evidence>
<feature type="binding site" evidence="9">
    <location>
        <position position="159"/>
    </location>
    <ligand>
        <name>1-deoxy-D-xylulose 5-phosphate</name>
        <dbReference type="ChEBI" id="CHEBI:57792"/>
    </ligand>
</feature>
<keyword evidence="7 9" id="KW-0414">Isoprene biosynthesis</keyword>
<feature type="binding site" evidence="9">
    <location>
        <position position="159"/>
    </location>
    <ligand>
        <name>Mn(2+)</name>
        <dbReference type="ChEBI" id="CHEBI:29035"/>
    </ligand>
</feature>
<dbReference type="SUPFAM" id="SSF51735">
    <property type="entry name" value="NAD(P)-binding Rossmann-fold domains"/>
    <property type="match status" value="1"/>
</dbReference>
<comment type="caution">
    <text evidence="9">Lacks conserved residue(s) required for the propagation of feature annotation.</text>
</comment>
<dbReference type="GO" id="GO:0030604">
    <property type="term" value="F:1-deoxy-D-xylulose-5-phosphate reductoisomerase activity"/>
    <property type="evidence" value="ECO:0007669"/>
    <property type="project" value="UniProtKB-UniRule"/>
</dbReference>
<dbReference type="InterPro" id="IPR003821">
    <property type="entry name" value="DXP_reductoisomerase"/>
</dbReference>
<dbReference type="Proteomes" id="UP000255102">
    <property type="component" value="Unassembled WGS sequence"/>
</dbReference>
<feature type="binding site" evidence="9">
    <location>
        <position position="238"/>
    </location>
    <ligand>
        <name>Mn(2+)</name>
        <dbReference type="ChEBI" id="CHEBI:29035"/>
    </ligand>
</feature>
<feature type="binding site" evidence="9">
    <location>
        <position position="20"/>
    </location>
    <ligand>
        <name>NADPH</name>
        <dbReference type="ChEBI" id="CHEBI:57783"/>
    </ligand>
</feature>
<evidence type="ECO:0000256" key="3">
    <source>
        <dbReference type="ARBA" id="ARBA00022723"/>
    </source>
</evidence>
<feature type="binding site" evidence="9">
    <location>
        <position position="133"/>
    </location>
    <ligand>
        <name>NADPH</name>
        <dbReference type="ChEBI" id="CHEBI:57783"/>
    </ligand>
</feature>
<dbReference type="UniPathway" id="UPA00056">
    <property type="reaction ID" value="UER00092"/>
</dbReference>
<dbReference type="GO" id="GO:0070402">
    <property type="term" value="F:NADPH binding"/>
    <property type="evidence" value="ECO:0007669"/>
    <property type="project" value="InterPro"/>
</dbReference>
<dbReference type="SUPFAM" id="SSF55347">
    <property type="entry name" value="Glyceraldehyde-3-phosphate dehydrogenase-like, C-terminal domain"/>
    <property type="match status" value="1"/>
</dbReference>
<dbReference type="STRING" id="29433.MOVS_04075"/>
<feature type="binding site" evidence="9">
    <location>
        <position position="21"/>
    </location>
    <ligand>
        <name>NADPH</name>
        <dbReference type="ChEBI" id="CHEBI:57783"/>
    </ligand>
</feature>
<dbReference type="Pfam" id="PF08436">
    <property type="entry name" value="DXP_redisom_C"/>
    <property type="match status" value="1"/>
</dbReference>
<feature type="binding site" evidence="9">
    <location>
        <position position="131"/>
    </location>
    <ligand>
        <name>NADPH</name>
        <dbReference type="ChEBI" id="CHEBI:57783"/>
    </ligand>
</feature>
<name>A0A378PKA7_9GAMM</name>
<reference evidence="13 14" key="1">
    <citation type="submission" date="2018-06" db="EMBL/GenBank/DDBJ databases">
        <authorList>
            <consortium name="Pathogen Informatics"/>
            <person name="Doyle S."/>
        </authorList>
    </citation>
    <scope>NUCLEOTIDE SEQUENCE [LARGE SCALE GENOMIC DNA]</scope>
    <source>
        <strain evidence="13 14">NCTC11227</strain>
    </source>
</reference>
<evidence type="ECO:0000313" key="14">
    <source>
        <dbReference type="Proteomes" id="UP000255102"/>
    </source>
</evidence>
<feature type="domain" description="DXP reductoisomerase C-terminal" evidence="12">
    <location>
        <begin position="278"/>
        <end position="399"/>
    </location>
</feature>
<protein>
    <recommendedName>
        <fullName evidence="9">1-deoxy-D-xylulose 5-phosphate reductoisomerase</fullName>
        <shortName evidence="9">DXP reductoisomerase</shortName>
        <ecNumber evidence="9">1.1.1.267</ecNumber>
    </recommendedName>
    <alternativeName>
        <fullName evidence="9">1-deoxyxylulose-5-phosphate reductoisomerase</fullName>
    </alternativeName>
    <alternativeName>
        <fullName evidence="9">2-C-methyl-D-erythritol 4-phosphate synthase</fullName>
    </alternativeName>
</protein>
<dbReference type="InterPro" id="IPR026877">
    <property type="entry name" value="DXPR_C"/>
</dbReference>
<dbReference type="InterPro" id="IPR036291">
    <property type="entry name" value="NAD(P)-bd_dom_sf"/>
</dbReference>
<feature type="binding site" evidence="9">
    <location>
        <position position="132"/>
    </location>
    <ligand>
        <name>1-deoxy-D-xylulose 5-phosphate</name>
        <dbReference type="ChEBI" id="CHEBI:57792"/>
    </ligand>
</feature>
<evidence type="ECO:0000256" key="7">
    <source>
        <dbReference type="ARBA" id="ARBA00023229"/>
    </source>
</evidence>
<comment type="pathway">
    <text evidence="1 9">Isoprenoid biosynthesis; isopentenyl diphosphate biosynthesis via DXP pathway; isopentenyl diphosphate from 1-deoxy-D-xylulose 5-phosphate: step 1/6.</text>
</comment>
<keyword evidence="4 9" id="KW-0521">NADP</keyword>
<dbReference type="InterPro" id="IPR013644">
    <property type="entry name" value="DXP_reductoisomerase_C"/>
</dbReference>
<feature type="domain" description="1-deoxy-D-xylulose 5-phosphate reductoisomerase C-terminal" evidence="11">
    <location>
        <begin position="153"/>
        <end position="246"/>
    </location>
</feature>
<dbReference type="GO" id="GO:0016853">
    <property type="term" value="F:isomerase activity"/>
    <property type="evidence" value="ECO:0007669"/>
    <property type="project" value="UniProtKB-KW"/>
</dbReference>
<evidence type="ECO:0000256" key="6">
    <source>
        <dbReference type="ARBA" id="ARBA00023211"/>
    </source>
</evidence>
<evidence type="ECO:0000256" key="5">
    <source>
        <dbReference type="ARBA" id="ARBA00023002"/>
    </source>
</evidence>
<feature type="domain" description="1-deoxy-D-xylulose 5-phosphate reductoisomerase N-terminal" evidence="10">
    <location>
        <begin position="12"/>
        <end position="139"/>
    </location>
</feature>
<feature type="binding site" evidence="9">
    <location>
        <position position="158"/>
    </location>
    <ligand>
        <name>1-deoxy-D-xylulose 5-phosphate</name>
        <dbReference type="ChEBI" id="CHEBI:57792"/>
    </ligand>
</feature>
<dbReference type="EMBL" id="UGPW01000001">
    <property type="protein sequence ID" value="STY86857.1"/>
    <property type="molecule type" value="Genomic_DNA"/>
</dbReference>
<dbReference type="GO" id="GO:0030145">
    <property type="term" value="F:manganese ion binding"/>
    <property type="evidence" value="ECO:0007669"/>
    <property type="project" value="TreeGrafter"/>
</dbReference>
<dbReference type="PANTHER" id="PTHR30525">
    <property type="entry name" value="1-DEOXY-D-XYLULOSE 5-PHOSPHATE REDUCTOISOMERASE"/>
    <property type="match status" value="1"/>
</dbReference>
<gene>
    <name evidence="9 13" type="primary">dxr</name>
    <name evidence="13" type="ORF">NCTC11227_00855</name>
</gene>
<dbReference type="NCBIfam" id="TIGR00243">
    <property type="entry name" value="Dxr"/>
    <property type="match status" value="1"/>
</dbReference>
<dbReference type="Pfam" id="PF02670">
    <property type="entry name" value="DXP_reductoisom"/>
    <property type="match status" value="1"/>
</dbReference>
<evidence type="ECO:0000259" key="11">
    <source>
        <dbReference type="Pfam" id="PF08436"/>
    </source>
</evidence>
<organism evidence="13 14">
    <name type="scientific">Moraxella ovis</name>
    <dbReference type="NCBI Taxonomy" id="29433"/>
    <lineage>
        <taxon>Bacteria</taxon>
        <taxon>Pseudomonadati</taxon>
        <taxon>Pseudomonadota</taxon>
        <taxon>Gammaproteobacteria</taxon>
        <taxon>Moraxellales</taxon>
        <taxon>Moraxellaceae</taxon>
        <taxon>Moraxella</taxon>
    </lineage>
</organism>
<comment type="cofactor">
    <cofactor evidence="9">
        <name>Mg(2+)</name>
        <dbReference type="ChEBI" id="CHEBI:18420"/>
    </cofactor>
    <cofactor evidence="9">
        <name>Mn(2+)</name>
        <dbReference type="ChEBI" id="CHEBI:29035"/>
    </cofactor>
</comment>
<sequence>MNQPMNTTRENLAVLGATGSIGDSTLELARLHRDRYRVYALSGFSQIDKLLSLCQELQPEFVCVAAEYVDEFHQKLNQYDLTTTVLSGDEGLIRIASEEAVDTVVAAIVGAAGLSSTLAAARSGKRILLANKESLVMAGHLVMTAARESGAVILPIDSEHNAIYQCLPAVIQMDNRAIHEDCHGIKKLWLTASGGGFLRKSMDQMRQASVQDAVKHPNWSMGQKISIDSATMMNKGLELIEACHLFNLPEDRISIVIHPDSVVHSLVEYVDGSFLAQLSNPDMKTPIAHALAYPNRMNANVKSLDLYDLSALTFIKPDEEKFVSLALARFAAKRGVGACITLNAANEVAVAAFLDEKIRLTDIAAVVHQCLEDLTLSSHFDDRFENLDEILNMDHKVRQTAARYIDKGVTA</sequence>
<keyword evidence="6 9" id="KW-0464">Manganese</keyword>
<keyword evidence="9" id="KW-0460">Magnesium</keyword>
<evidence type="ECO:0000256" key="8">
    <source>
        <dbReference type="ARBA" id="ARBA00048543"/>
    </source>
</evidence>
<feature type="binding site" evidence="9">
    <location>
        <position position="19"/>
    </location>
    <ligand>
        <name>NADPH</name>
        <dbReference type="ChEBI" id="CHEBI:57783"/>
    </ligand>
</feature>
<accession>A0A378PKA7</accession>
<feature type="binding site" evidence="9">
    <location>
        <position position="18"/>
    </location>
    <ligand>
        <name>NADPH</name>
        <dbReference type="ChEBI" id="CHEBI:57783"/>
    </ligand>
</feature>
<comment type="function">
    <text evidence="9">Catalyzes the NADPH-dependent rearrangement and reduction of 1-deoxy-D-xylulose-5-phosphate (DXP) to 2-C-methyl-D-erythritol 4-phosphate (MEP).</text>
</comment>
<dbReference type="InterPro" id="IPR036169">
    <property type="entry name" value="DXPR_C_sf"/>
</dbReference>
<dbReference type="SUPFAM" id="SSF69055">
    <property type="entry name" value="1-deoxy-D-xylulose-5-phosphate reductoisomerase, C-terminal domain"/>
    <property type="match status" value="1"/>
</dbReference>
<keyword evidence="3 9" id="KW-0479">Metal-binding</keyword>
<dbReference type="FunFam" id="3.40.50.720:FF:000045">
    <property type="entry name" value="1-deoxy-D-xylulose 5-phosphate reductoisomerase"/>
    <property type="match status" value="1"/>
</dbReference>
<dbReference type="InterPro" id="IPR013512">
    <property type="entry name" value="DXP_reductoisomerase_N"/>
</dbReference>
<evidence type="ECO:0000256" key="2">
    <source>
        <dbReference type="ARBA" id="ARBA00006825"/>
    </source>
</evidence>
<dbReference type="AlphaFoldDB" id="A0A378PKA7"/>
<dbReference type="Gene3D" id="3.40.50.720">
    <property type="entry name" value="NAD(P)-binding Rossmann-like Domain"/>
    <property type="match status" value="1"/>
</dbReference>
<feature type="binding site" evidence="9">
    <location>
        <position position="222"/>
    </location>
    <ligand>
        <name>NADPH</name>
        <dbReference type="ChEBI" id="CHEBI:57783"/>
    </ligand>
</feature>
<feature type="binding site" evidence="9">
    <location>
        <position position="234"/>
    </location>
    <ligand>
        <name>1-deoxy-D-xylulose 5-phosphate</name>
        <dbReference type="ChEBI" id="CHEBI:57792"/>
    </ligand>
</feature>
<dbReference type="PIRSF" id="PIRSF006205">
    <property type="entry name" value="Dxp_reductismrs"/>
    <property type="match status" value="1"/>
</dbReference>
<feature type="binding site" evidence="9">
    <location>
        <position position="229"/>
    </location>
    <ligand>
        <name>1-deoxy-D-xylulose 5-phosphate</name>
        <dbReference type="ChEBI" id="CHEBI:57792"/>
    </ligand>
</feature>
<evidence type="ECO:0000259" key="10">
    <source>
        <dbReference type="Pfam" id="PF02670"/>
    </source>
</evidence>
<evidence type="ECO:0000256" key="4">
    <source>
        <dbReference type="ARBA" id="ARBA00022857"/>
    </source>
</evidence>
<feature type="binding site" evidence="9">
    <location>
        <position position="235"/>
    </location>
    <ligand>
        <name>1-deoxy-D-xylulose 5-phosphate</name>
        <dbReference type="ChEBI" id="CHEBI:57792"/>
    </ligand>
</feature>
<dbReference type="Pfam" id="PF13288">
    <property type="entry name" value="DXPR_C"/>
    <property type="match status" value="1"/>
</dbReference>
<evidence type="ECO:0000256" key="9">
    <source>
        <dbReference type="HAMAP-Rule" id="MF_00183"/>
    </source>
</evidence>
<evidence type="ECO:0000259" key="12">
    <source>
        <dbReference type="Pfam" id="PF13288"/>
    </source>
</evidence>
<proteinExistence type="inferred from homology"/>
<dbReference type="PANTHER" id="PTHR30525:SF0">
    <property type="entry name" value="1-DEOXY-D-XYLULOSE 5-PHOSPHATE REDUCTOISOMERASE, CHLOROPLASTIC"/>
    <property type="match status" value="1"/>
</dbReference>
<dbReference type="HAMAP" id="MF_00183">
    <property type="entry name" value="DXP_reductoisom"/>
    <property type="match status" value="1"/>
</dbReference>
<dbReference type="GO" id="GO:0051484">
    <property type="term" value="P:isopentenyl diphosphate biosynthetic process, methylerythritol 4-phosphate pathway involved in terpenoid biosynthetic process"/>
    <property type="evidence" value="ECO:0007669"/>
    <property type="project" value="TreeGrafter"/>
</dbReference>
<comment type="similarity">
    <text evidence="2 9">Belongs to the DXR family.</text>
</comment>
<feature type="binding site" evidence="9">
    <location>
        <position position="193"/>
    </location>
    <ligand>
        <name>1-deoxy-D-xylulose 5-phosphate</name>
        <dbReference type="ChEBI" id="CHEBI:57792"/>
    </ligand>
</feature>
<dbReference type="EC" id="1.1.1.267" evidence="9"/>
<keyword evidence="5 9" id="KW-0560">Oxidoreductase</keyword>
<comment type="catalytic activity">
    <reaction evidence="8">
        <text>2-C-methyl-D-erythritol 4-phosphate + NADP(+) = 1-deoxy-D-xylulose 5-phosphate + NADPH + H(+)</text>
        <dbReference type="Rhea" id="RHEA:13717"/>
        <dbReference type="ChEBI" id="CHEBI:15378"/>
        <dbReference type="ChEBI" id="CHEBI:57783"/>
        <dbReference type="ChEBI" id="CHEBI:57792"/>
        <dbReference type="ChEBI" id="CHEBI:58262"/>
        <dbReference type="ChEBI" id="CHEBI:58349"/>
        <dbReference type="EC" id="1.1.1.267"/>
    </reaction>
    <physiologicalReaction direction="right-to-left" evidence="8">
        <dbReference type="Rhea" id="RHEA:13719"/>
    </physiologicalReaction>
</comment>
<feature type="binding site" evidence="9">
    <location>
        <position position="238"/>
    </location>
    <ligand>
        <name>1-deoxy-D-xylulose 5-phosphate</name>
        <dbReference type="ChEBI" id="CHEBI:57792"/>
    </ligand>
</feature>
<feature type="binding site" evidence="9">
    <location>
        <position position="216"/>
    </location>
    <ligand>
        <name>1-deoxy-D-xylulose 5-phosphate</name>
        <dbReference type="ChEBI" id="CHEBI:57792"/>
    </ligand>
</feature>
<feature type="binding site" evidence="9">
    <location>
        <position position="157"/>
    </location>
    <ligand>
        <name>Mn(2+)</name>
        <dbReference type="ChEBI" id="CHEBI:29035"/>
    </ligand>
</feature>